<dbReference type="RefSeq" id="WP_052387887.1">
    <property type="nucleotide sequence ID" value="NZ_CP073767.1"/>
</dbReference>
<dbReference type="InterPro" id="IPR039425">
    <property type="entry name" value="RNA_pol_sigma-70-like"/>
</dbReference>
<dbReference type="Gene3D" id="1.10.1740.10">
    <property type="match status" value="1"/>
</dbReference>
<proteinExistence type="predicted"/>
<dbReference type="KEGG" id="daur:Daura_34285"/>
<dbReference type="GO" id="GO:0016987">
    <property type="term" value="F:sigma factor activity"/>
    <property type="evidence" value="ECO:0007669"/>
    <property type="project" value="UniProtKB-KW"/>
</dbReference>
<dbReference type="PANTHER" id="PTHR43133:SF50">
    <property type="entry name" value="ECF RNA POLYMERASE SIGMA FACTOR SIGM"/>
    <property type="match status" value="1"/>
</dbReference>
<reference evidence="6" key="1">
    <citation type="submission" date="2021-04" db="EMBL/GenBank/DDBJ databases">
        <title>Dactylosporangium aurantiacum NRRL B-8018 full assembly.</title>
        <authorList>
            <person name="Hartkoorn R.C."/>
            <person name="Beaudoing E."/>
            <person name="Hot D."/>
        </authorList>
    </citation>
    <scope>NUCLEOTIDE SEQUENCE</scope>
    <source>
        <strain evidence="6">NRRL B-8018</strain>
    </source>
</reference>
<dbReference type="InterPro" id="IPR013325">
    <property type="entry name" value="RNA_pol_sigma_r2"/>
</dbReference>
<dbReference type="PANTHER" id="PTHR43133">
    <property type="entry name" value="RNA POLYMERASE ECF-TYPE SIGMA FACTO"/>
    <property type="match status" value="1"/>
</dbReference>
<protein>
    <submittedName>
        <fullName evidence="6">SigE family RNA polymerase sigma factor</fullName>
    </submittedName>
</protein>
<evidence type="ECO:0000256" key="4">
    <source>
        <dbReference type="ARBA" id="ARBA00023163"/>
    </source>
</evidence>
<evidence type="ECO:0000256" key="3">
    <source>
        <dbReference type="ARBA" id="ARBA00023125"/>
    </source>
</evidence>
<dbReference type="EMBL" id="CP073767">
    <property type="protein sequence ID" value="UWZ51773.1"/>
    <property type="molecule type" value="Genomic_DNA"/>
</dbReference>
<evidence type="ECO:0000256" key="1">
    <source>
        <dbReference type="ARBA" id="ARBA00023015"/>
    </source>
</evidence>
<keyword evidence="4" id="KW-0804">Transcription</keyword>
<keyword evidence="1" id="KW-0805">Transcription regulation</keyword>
<organism evidence="6 7">
    <name type="scientific">Dactylosporangium aurantiacum</name>
    <dbReference type="NCBI Taxonomy" id="35754"/>
    <lineage>
        <taxon>Bacteria</taxon>
        <taxon>Bacillati</taxon>
        <taxon>Actinomycetota</taxon>
        <taxon>Actinomycetes</taxon>
        <taxon>Micromonosporales</taxon>
        <taxon>Micromonosporaceae</taxon>
        <taxon>Dactylosporangium</taxon>
    </lineage>
</organism>
<dbReference type="OrthoDB" id="2046835at2"/>
<dbReference type="SUPFAM" id="SSF88946">
    <property type="entry name" value="Sigma2 domain of RNA polymerase sigma factors"/>
    <property type="match status" value="1"/>
</dbReference>
<feature type="domain" description="RNA polymerase sigma-70 region 2" evidence="5">
    <location>
        <begin position="13"/>
        <end position="76"/>
    </location>
</feature>
<dbReference type="InterPro" id="IPR007627">
    <property type="entry name" value="RNA_pol_sigma70_r2"/>
</dbReference>
<keyword evidence="3" id="KW-0238">DNA-binding</keyword>
<dbReference type="AlphaFoldDB" id="A0A9Q9MAE9"/>
<evidence type="ECO:0000313" key="7">
    <source>
        <dbReference type="Proteomes" id="UP001058003"/>
    </source>
</evidence>
<gene>
    <name evidence="6" type="ORF">Daura_34285</name>
</gene>
<accession>A0A9Q9MAE9</accession>
<evidence type="ECO:0000313" key="6">
    <source>
        <dbReference type="EMBL" id="UWZ51773.1"/>
    </source>
</evidence>
<sequence>MRPERERDFSEYVRARIPRLHRVAYQVLGDRDRADDAVQSTPTVLYQRWNRMHDVENLDANVHTMLVRSCLSDRRRWWSKVQLWETTPDVPVAAGDPLVGQRMLLRAALRRLPEGQRTVLDPHRRRQPVRHPDR</sequence>
<keyword evidence="2" id="KW-0731">Sigma factor</keyword>
<evidence type="ECO:0000259" key="5">
    <source>
        <dbReference type="Pfam" id="PF04542"/>
    </source>
</evidence>
<dbReference type="Proteomes" id="UP001058003">
    <property type="component" value="Chromosome"/>
</dbReference>
<dbReference type="GO" id="GO:0006352">
    <property type="term" value="P:DNA-templated transcription initiation"/>
    <property type="evidence" value="ECO:0007669"/>
    <property type="project" value="InterPro"/>
</dbReference>
<name>A0A9Q9MAE9_9ACTN</name>
<evidence type="ECO:0000256" key="2">
    <source>
        <dbReference type="ARBA" id="ARBA00023082"/>
    </source>
</evidence>
<dbReference type="GO" id="GO:0003677">
    <property type="term" value="F:DNA binding"/>
    <property type="evidence" value="ECO:0007669"/>
    <property type="project" value="UniProtKB-KW"/>
</dbReference>
<dbReference type="Pfam" id="PF04542">
    <property type="entry name" value="Sigma70_r2"/>
    <property type="match status" value="1"/>
</dbReference>
<keyword evidence="7" id="KW-1185">Reference proteome</keyword>